<dbReference type="EMBL" id="JAEINH010000006">
    <property type="protein sequence ID" value="MBI9115184.1"/>
    <property type="molecule type" value="Genomic_DNA"/>
</dbReference>
<accession>A0A934MDX1</accession>
<evidence type="ECO:0000313" key="2">
    <source>
        <dbReference type="EMBL" id="MBI9115184.1"/>
    </source>
</evidence>
<reference evidence="2" key="1">
    <citation type="submission" date="2020-12" db="EMBL/GenBank/DDBJ databases">
        <title>Sanguibacter suaedae sp. nov., isolated from Suaeda aralocaspica.</title>
        <authorList>
            <person name="Ma Q."/>
        </authorList>
    </citation>
    <scope>NUCLEOTIDE SEQUENCE</scope>
    <source>
        <strain evidence="2">YZGR15</strain>
    </source>
</reference>
<feature type="region of interest" description="Disordered" evidence="1">
    <location>
        <begin position="48"/>
        <end position="85"/>
    </location>
</feature>
<protein>
    <submittedName>
        <fullName evidence="2">Uncharacterized protein</fullName>
    </submittedName>
</protein>
<feature type="compositionally biased region" description="Low complexity" evidence="1">
    <location>
        <begin position="64"/>
        <end position="85"/>
    </location>
</feature>
<proteinExistence type="predicted"/>
<keyword evidence="3" id="KW-1185">Reference proteome</keyword>
<evidence type="ECO:0000256" key="1">
    <source>
        <dbReference type="SAM" id="MobiDB-lite"/>
    </source>
</evidence>
<organism evidence="2 3">
    <name type="scientific">Sanguibacter suaedae</name>
    <dbReference type="NCBI Taxonomy" id="2795737"/>
    <lineage>
        <taxon>Bacteria</taxon>
        <taxon>Bacillati</taxon>
        <taxon>Actinomycetota</taxon>
        <taxon>Actinomycetes</taxon>
        <taxon>Micrococcales</taxon>
        <taxon>Sanguibacteraceae</taxon>
        <taxon>Sanguibacter</taxon>
    </lineage>
</organism>
<dbReference type="Proteomes" id="UP000602087">
    <property type="component" value="Unassembled WGS sequence"/>
</dbReference>
<dbReference type="AlphaFoldDB" id="A0A934MDX1"/>
<evidence type="ECO:0000313" key="3">
    <source>
        <dbReference type="Proteomes" id="UP000602087"/>
    </source>
</evidence>
<comment type="caution">
    <text evidence="2">The sequence shown here is derived from an EMBL/GenBank/DDBJ whole genome shotgun (WGS) entry which is preliminary data.</text>
</comment>
<name>A0A934MDX1_9MICO</name>
<sequence length="121" mass="12817">MFTRRDSWSAVAIPIVAARAGIPRTTGTAATSAAFSACSGDRVHAVPSSSAVHSCRGSTSGLVPSRPFTTPATASPPTATTSDTPARVLAARRARLFLRRVVDRWARPREADMISWRAGPR</sequence>
<gene>
    <name evidence="2" type="ORF">JAV76_09205</name>
</gene>